<evidence type="ECO:0000256" key="1">
    <source>
        <dbReference type="ARBA" id="ARBA00006754"/>
    </source>
</evidence>
<dbReference type="Gene3D" id="1.10.10.2840">
    <property type="entry name" value="PucR C-terminal helix-turn-helix domain"/>
    <property type="match status" value="1"/>
</dbReference>
<dbReference type="InterPro" id="IPR025736">
    <property type="entry name" value="PucR_C-HTH_dom"/>
</dbReference>
<comment type="caution">
    <text evidence="4">The sequence shown here is derived from an EMBL/GenBank/DDBJ whole genome shotgun (WGS) entry which is preliminary data.</text>
</comment>
<evidence type="ECO:0000259" key="2">
    <source>
        <dbReference type="Pfam" id="PF13556"/>
    </source>
</evidence>
<dbReference type="RefSeq" id="WP_023383432.1">
    <property type="nucleotide sequence ID" value="NZ_AXUN02000018.1"/>
</dbReference>
<name>V7IAQ0_9CLOT</name>
<evidence type="ECO:0000259" key="3">
    <source>
        <dbReference type="Pfam" id="PF17853"/>
    </source>
</evidence>
<dbReference type="eggNOG" id="COG2508">
    <property type="taxonomic scope" value="Bacteria"/>
</dbReference>
<dbReference type="Pfam" id="PF13556">
    <property type="entry name" value="HTH_30"/>
    <property type="match status" value="1"/>
</dbReference>
<dbReference type="InterPro" id="IPR051448">
    <property type="entry name" value="CdaR-like_regulators"/>
</dbReference>
<dbReference type="InterPro" id="IPR042070">
    <property type="entry name" value="PucR_C-HTH_sf"/>
</dbReference>
<protein>
    <submittedName>
        <fullName evidence="4">Uncharacterized protein</fullName>
    </submittedName>
</protein>
<reference evidence="4 5" key="1">
    <citation type="journal article" date="2014" name="Genome Announc.">
        <title>Genome Sequence of Youngiibacter fragilis, the Type Strain of the Genus Youngiibacter.</title>
        <authorList>
            <person name="Wawrik C.B."/>
            <person name="Callaghan A.V."/>
            <person name="Stamps B.W."/>
            <person name="Wawrik B."/>
        </authorList>
    </citation>
    <scope>NUCLEOTIDE SEQUENCE [LARGE SCALE GENOMIC DNA]</scope>
    <source>
        <strain evidence="4 5">232.1</strain>
    </source>
</reference>
<dbReference type="InterPro" id="IPR041522">
    <property type="entry name" value="CdaR_GGDEF"/>
</dbReference>
<feature type="domain" description="PucR C-terminal helix-turn-helix" evidence="2">
    <location>
        <begin position="454"/>
        <end position="501"/>
    </location>
</feature>
<sequence length="516" mass="59125">MGLWFDEISRELSEDWEIRSFESFPSRISHVTILDEDFEGPKEGMIYVSTWNSIEKLNRYPGMNLIVVADEAMEFFPMSTNCNLILLVSCEGIRKVADRIQDIMIEHSRTMDNDISILDAAIDGGGIQGILEMAFRILGNPIMVTDRCFNVIEHTKGMKVENVEWNRNINMGRSSDALVRNWIQDRVFDRHIEERSPILISSGLEKKDKWLAGRIEVRGQTAGYVGVLEYKRGFRKSDYHTVEMICRLLAAVAGSKSNEGVSLGFVNDEILTDLLAGREDTISPVVLSDRLRRINMGQIESFQVLVLDVDPFDSTRMLVPYLIDNIGRLVEKVSAVEFENNLVLIIAIKRYAYIKKHDIGFLEKYLSERSLHGGLSRSFEEIMDIRKYYRQAVSAMKSGFRLEPSKSLYHYDDYAAYAMMDECCAKRDLLEFCHPAVLGLHEKDRSEGTDDLLTLIEYMASFRNMNKAAQVLGIHRNTLSYRISRIIDDTRLDLDNGLVVSELLQSVRILEYLNMT</sequence>
<dbReference type="Proteomes" id="UP000017747">
    <property type="component" value="Unassembled WGS sequence"/>
</dbReference>
<gene>
    <name evidence="4" type="ORF">T472_0201380</name>
</gene>
<dbReference type="EMBL" id="AXUN02000018">
    <property type="protein sequence ID" value="ETA82381.1"/>
    <property type="molecule type" value="Genomic_DNA"/>
</dbReference>
<accession>V7IAQ0</accession>
<comment type="similarity">
    <text evidence="1">Belongs to the CdaR family.</text>
</comment>
<keyword evidence="5" id="KW-1185">Reference proteome</keyword>
<dbReference type="AlphaFoldDB" id="V7IAQ0"/>
<evidence type="ECO:0000313" key="5">
    <source>
        <dbReference type="Proteomes" id="UP000017747"/>
    </source>
</evidence>
<feature type="domain" description="CdaR GGDEF-like" evidence="3">
    <location>
        <begin position="286"/>
        <end position="397"/>
    </location>
</feature>
<dbReference type="PANTHER" id="PTHR33744">
    <property type="entry name" value="CARBOHYDRATE DIACID REGULATOR"/>
    <property type="match status" value="1"/>
</dbReference>
<organism evidence="4 5">
    <name type="scientific">Youngiibacter fragilis 232.1</name>
    <dbReference type="NCBI Taxonomy" id="994573"/>
    <lineage>
        <taxon>Bacteria</taxon>
        <taxon>Bacillati</taxon>
        <taxon>Bacillota</taxon>
        <taxon>Clostridia</taxon>
        <taxon>Eubacteriales</taxon>
        <taxon>Clostridiaceae</taxon>
        <taxon>Youngiibacter</taxon>
    </lineage>
</organism>
<dbReference type="Pfam" id="PF17853">
    <property type="entry name" value="GGDEF_2"/>
    <property type="match status" value="1"/>
</dbReference>
<dbReference type="PANTHER" id="PTHR33744:SF1">
    <property type="entry name" value="DNA-BINDING TRANSCRIPTIONAL ACTIVATOR ADER"/>
    <property type="match status" value="1"/>
</dbReference>
<proteinExistence type="inferred from homology"/>
<evidence type="ECO:0000313" key="4">
    <source>
        <dbReference type="EMBL" id="ETA82381.1"/>
    </source>
</evidence>
<dbReference type="STRING" id="994573.T472_0201380"/>
<dbReference type="OrthoDB" id="212459at2"/>